<dbReference type="SUPFAM" id="SSF56672">
    <property type="entry name" value="DNA/RNA polymerases"/>
    <property type="match status" value="1"/>
</dbReference>
<dbReference type="Gene3D" id="3.30.70.270">
    <property type="match status" value="1"/>
</dbReference>
<protein>
    <submittedName>
        <fullName evidence="1">Uncharacterized protein</fullName>
    </submittedName>
</protein>
<accession>A0AAF0TSK9</accession>
<dbReference type="PANTHER" id="PTHR37984">
    <property type="entry name" value="PROTEIN CBG26694"/>
    <property type="match status" value="1"/>
</dbReference>
<dbReference type="Proteomes" id="UP001234989">
    <property type="component" value="Chromosome 4"/>
</dbReference>
<dbReference type="FunFam" id="3.30.70.270:FF:000020">
    <property type="entry name" value="Transposon Tf2-6 polyprotein-like Protein"/>
    <property type="match status" value="1"/>
</dbReference>
<evidence type="ECO:0000313" key="2">
    <source>
        <dbReference type="Proteomes" id="UP001234989"/>
    </source>
</evidence>
<dbReference type="InterPro" id="IPR043128">
    <property type="entry name" value="Rev_trsase/Diguanyl_cyclase"/>
</dbReference>
<name>A0AAF0TSK9_SOLVR</name>
<gene>
    <name evidence="1" type="ORF">MTR67_017843</name>
</gene>
<organism evidence="1 2">
    <name type="scientific">Solanum verrucosum</name>
    <dbReference type="NCBI Taxonomy" id="315347"/>
    <lineage>
        <taxon>Eukaryota</taxon>
        <taxon>Viridiplantae</taxon>
        <taxon>Streptophyta</taxon>
        <taxon>Embryophyta</taxon>
        <taxon>Tracheophyta</taxon>
        <taxon>Spermatophyta</taxon>
        <taxon>Magnoliopsida</taxon>
        <taxon>eudicotyledons</taxon>
        <taxon>Gunneridae</taxon>
        <taxon>Pentapetalae</taxon>
        <taxon>asterids</taxon>
        <taxon>lamiids</taxon>
        <taxon>Solanales</taxon>
        <taxon>Solanaceae</taxon>
        <taxon>Solanoideae</taxon>
        <taxon>Solaneae</taxon>
        <taxon>Solanum</taxon>
    </lineage>
</organism>
<sequence>MVDPKKIEAVRNWVRPSSVTKIRSFVGLASYYCRFVKNFAYIATHLTSLTKKEVPFEWTEKCEKRFQRKKGGVLVRIEVRATFIEEIKAKQFEDENLNELRNKTVIGKAQDMVLDAGGVLSFKERICVPRVGDLFKSLLTESHGSRNSIHPGVTKMYRDLK</sequence>
<dbReference type="EMBL" id="CP133615">
    <property type="protein sequence ID" value="WMV24458.1"/>
    <property type="molecule type" value="Genomic_DNA"/>
</dbReference>
<dbReference type="InterPro" id="IPR043502">
    <property type="entry name" value="DNA/RNA_pol_sf"/>
</dbReference>
<evidence type="ECO:0000313" key="1">
    <source>
        <dbReference type="EMBL" id="WMV24458.1"/>
    </source>
</evidence>
<proteinExistence type="predicted"/>
<reference evidence="1" key="1">
    <citation type="submission" date="2023-08" db="EMBL/GenBank/DDBJ databases">
        <title>A de novo genome assembly of Solanum verrucosum Schlechtendal, a Mexican diploid species geographically isolated from the other diploid A-genome species in potato relatives.</title>
        <authorList>
            <person name="Hosaka K."/>
        </authorList>
    </citation>
    <scope>NUCLEOTIDE SEQUENCE</scope>
    <source>
        <tissue evidence="1">Young leaves</tissue>
    </source>
</reference>
<dbReference type="PANTHER" id="PTHR37984:SF5">
    <property type="entry name" value="PROTEIN NYNRIN-LIKE"/>
    <property type="match status" value="1"/>
</dbReference>
<keyword evidence="2" id="KW-1185">Reference proteome</keyword>
<dbReference type="AlphaFoldDB" id="A0AAF0TSK9"/>
<dbReference type="InterPro" id="IPR050951">
    <property type="entry name" value="Retrovirus_Pol_polyprotein"/>
</dbReference>